<dbReference type="Proteomes" id="UP000241848">
    <property type="component" value="Unassembled WGS sequence"/>
</dbReference>
<evidence type="ECO:0000256" key="4">
    <source>
        <dbReference type="ARBA" id="ARBA00011881"/>
    </source>
</evidence>
<comment type="pathway">
    <text evidence="2 14">Amino-acid biosynthesis; L-serine biosynthesis; L-serine from 3-phospho-D-glycerate: step 1/3.</text>
</comment>
<dbReference type="UniPathway" id="UPA00135">
    <property type="reaction ID" value="UER00196"/>
</dbReference>
<evidence type="ECO:0000256" key="9">
    <source>
        <dbReference type="ARBA" id="ARBA00023002"/>
    </source>
</evidence>
<reference evidence="16 17" key="1">
    <citation type="journal article" date="2014" name="BMC Genomics">
        <title>Comparison of environmental and isolate Sulfobacillus genomes reveals diverse carbon, sulfur, nitrogen, and hydrogen metabolisms.</title>
        <authorList>
            <person name="Justice N.B."/>
            <person name="Norman A."/>
            <person name="Brown C.T."/>
            <person name="Singh A."/>
            <person name="Thomas B.C."/>
            <person name="Banfield J.F."/>
        </authorList>
    </citation>
    <scope>NUCLEOTIDE SEQUENCE [LARGE SCALE GENOMIC DNA]</scope>
    <source>
        <strain evidence="16">AMDSBA3</strain>
    </source>
</reference>
<comment type="function">
    <text evidence="1">Catalyzes the reversible oxidation of 3-phospho-D-glycerate to 3-phosphonooxypyruvate, the first step of the phosphorylated L-serine biosynthesis pathway. Also catalyzes the reversible oxidation of 2-hydroxyglutarate to 2-oxoglutarate.</text>
</comment>
<dbReference type="InterPro" id="IPR006139">
    <property type="entry name" value="D-isomer_2_OHA_DH_cat_dom"/>
</dbReference>
<dbReference type="PROSITE" id="PS00065">
    <property type="entry name" value="D_2_HYDROXYACID_DH_1"/>
    <property type="match status" value="1"/>
</dbReference>
<keyword evidence="8" id="KW-0007">Acetylation</keyword>
<comment type="similarity">
    <text evidence="3 14">Belongs to the D-isomer specific 2-hydroxyacid dehydrogenase family.</text>
</comment>
<dbReference type="FunFam" id="3.30.70.260:FF:000008">
    <property type="entry name" value="D-3-phosphoglycerate dehydrogenase, chloroplastic"/>
    <property type="match status" value="1"/>
</dbReference>
<evidence type="ECO:0000256" key="1">
    <source>
        <dbReference type="ARBA" id="ARBA00003800"/>
    </source>
</evidence>
<dbReference type="SUPFAM" id="SSF51735">
    <property type="entry name" value="NAD(P)-binding Rossmann-fold domains"/>
    <property type="match status" value="1"/>
</dbReference>
<comment type="catalytic activity">
    <reaction evidence="13 14">
        <text>(2R)-3-phosphoglycerate + NAD(+) = 3-phosphooxypyruvate + NADH + H(+)</text>
        <dbReference type="Rhea" id="RHEA:12641"/>
        <dbReference type="ChEBI" id="CHEBI:15378"/>
        <dbReference type="ChEBI" id="CHEBI:18110"/>
        <dbReference type="ChEBI" id="CHEBI:57540"/>
        <dbReference type="ChEBI" id="CHEBI:57945"/>
        <dbReference type="ChEBI" id="CHEBI:58272"/>
        <dbReference type="EC" id="1.1.1.95"/>
    </reaction>
</comment>
<accession>A0A2T2WFP6</accession>
<keyword evidence="10 14" id="KW-0520">NAD</keyword>
<dbReference type="InterPro" id="IPR045865">
    <property type="entry name" value="ACT-like_dom_sf"/>
</dbReference>
<evidence type="ECO:0000256" key="12">
    <source>
        <dbReference type="ARBA" id="ARBA00048126"/>
    </source>
</evidence>
<dbReference type="CDD" id="cd04902">
    <property type="entry name" value="ACT_3PGDH-xct"/>
    <property type="match status" value="1"/>
</dbReference>
<evidence type="ECO:0000256" key="11">
    <source>
        <dbReference type="ARBA" id="ARBA00023299"/>
    </source>
</evidence>
<dbReference type="Pfam" id="PF00389">
    <property type="entry name" value="2-Hacid_dh"/>
    <property type="match status" value="1"/>
</dbReference>
<dbReference type="Gene3D" id="3.30.70.260">
    <property type="match status" value="1"/>
</dbReference>
<dbReference type="InterPro" id="IPR029009">
    <property type="entry name" value="ASB_dom_sf"/>
</dbReference>
<dbReference type="EC" id="1.1.1.95" evidence="14"/>
<evidence type="ECO:0000256" key="6">
    <source>
        <dbReference type="ARBA" id="ARBA00022553"/>
    </source>
</evidence>
<dbReference type="Gene3D" id="3.30.1330.90">
    <property type="entry name" value="D-3-phosphoglycerate dehydrogenase, domain 3"/>
    <property type="match status" value="1"/>
</dbReference>
<protein>
    <recommendedName>
        <fullName evidence="5 14">D-3-phosphoglycerate dehydrogenase</fullName>
        <ecNumber evidence="14">1.1.1.95</ecNumber>
    </recommendedName>
</protein>
<dbReference type="PANTHER" id="PTHR42938">
    <property type="entry name" value="FORMATE DEHYDROGENASE 1"/>
    <property type="match status" value="1"/>
</dbReference>
<evidence type="ECO:0000256" key="7">
    <source>
        <dbReference type="ARBA" id="ARBA00022605"/>
    </source>
</evidence>
<dbReference type="AlphaFoldDB" id="A0A2T2WFP6"/>
<dbReference type="InterPro" id="IPR006236">
    <property type="entry name" value="PGDH"/>
</dbReference>
<evidence type="ECO:0000313" key="17">
    <source>
        <dbReference type="Proteomes" id="UP000241848"/>
    </source>
</evidence>
<comment type="subunit">
    <text evidence="4">Homotetramer.</text>
</comment>
<keyword evidence="9 14" id="KW-0560">Oxidoreductase</keyword>
<dbReference type="GO" id="GO:0006564">
    <property type="term" value="P:L-serine biosynthetic process"/>
    <property type="evidence" value="ECO:0007669"/>
    <property type="project" value="UniProtKB-UniRule"/>
</dbReference>
<keyword evidence="7 14" id="KW-0028">Amino-acid biosynthesis</keyword>
<dbReference type="InterPro" id="IPR002912">
    <property type="entry name" value="ACT_dom"/>
</dbReference>
<evidence type="ECO:0000256" key="10">
    <source>
        <dbReference type="ARBA" id="ARBA00023027"/>
    </source>
</evidence>
<dbReference type="SUPFAM" id="SSF55021">
    <property type="entry name" value="ACT-like"/>
    <property type="match status" value="1"/>
</dbReference>
<dbReference type="PROSITE" id="PS51671">
    <property type="entry name" value="ACT"/>
    <property type="match status" value="1"/>
</dbReference>
<dbReference type="CDD" id="cd12173">
    <property type="entry name" value="PGDH_4"/>
    <property type="match status" value="1"/>
</dbReference>
<evidence type="ECO:0000313" key="16">
    <source>
        <dbReference type="EMBL" id="PSR21049.1"/>
    </source>
</evidence>
<sequence>MSRPHILVTEKLGPKGLEYLRQYADVDAHDLLPPDELPALMDQYDAVIIRSAHRLTRELLQGHNRLKVVARAGAGVDNVDLEAATEFGIAVINAPGANAIAAAEHTFGLLLAVIRNIVAGDAHVRSGGWDRAAFLGQELYEKRLGIIGLGRVGRQVSRIAHGFRMPVSAYDPFLSADIFEAHDVRQFTRLEDLVAESDILTIHTPKSGPHLDEALLRRLPKGAIVMNVARGGLIDEEALARLLDEGHLAGAGIDVFSHEPPDLNWPLMKRAHVVTTPHLGGSTHEAMVGVGIMTARGVLDALNNQTPPNLVNVPIPDVPEQNLKRLDRAVRILGTIFSRLNPQVASPVVLSLSRAMASSVRPWLRQAALAAFLQDRVDERVNTVNALLVAQRQGITLLVEADHQSDDDPRISLRVEGRNETEVEVSVTEADVVVKKIAGIPVNIPWPERALVTRHHDAPGVVGRVGTLVGQYGINIGQLHLGRRGPQGEALMILTLDTDPPQQLLDDVVQLPDIQEVHVFTQLF</sequence>
<comment type="caution">
    <text evidence="16">The sequence shown here is derived from an EMBL/GenBank/DDBJ whole genome shotgun (WGS) entry which is preliminary data.</text>
</comment>
<dbReference type="PROSITE" id="PS00671">
    <property type="entry name" value="D_2_HYDROXYACID_DH_3"/>
    <property type="match status" value="1"/>
</dbReference>
<evidence type="ECO:0000256" key="3">
    <source>
        <dbReference type="ARBA" id="ARBA00005854"/>
    </source>
</evidence>
<evidence type="ECO:0000256" key="5">
    <source>
        <dbReference type="ARBA" id="ARBA00021582"/>
    </source>
</evidence>
<dbReference type="InterPro" id="IPR029752">
    <property type="entry name" value="D-isomer_DH_CS1"/>
</dbReference>
<name>A0A2T2WFP6_9FIRM</name>
<dbReference type="Pfam" id="PF02826">
    <property type="entry name" value="2-Hacid_dh_C"/>
    <property type="match status" value="1"/>
</dbReference>
<dbReference type="Gene3D" id="3.40.50.720">
    <property type="entry name" value="NAD(P)-binding Rossmann-like Domain"/>
    <property type="match status" value="2"/>
</dbReference>
<feature type="domain" description="ACT" evidence="15">
    <location>
        <begin position="450"/>
        <end position="524"/>
    </location>
</feature>
<evidence type="ECO:0000256" key="13">
    <source>
        <dbReference type="ARBA" id="ARBA00048731"/>
    </source>
</evidence>
<dbReference type="PANTHER" id="PTHR42938:SF22">
    <property type="entry name" value="D-3-PHOSPHOGLYCERATE DEHYDROGENASE"/>
    <property type="match status" value="1"/>
</dbReference>
<evidence type="ECO:0000256" key="2">
    <source>
        <dbReference type="ARBA" id="ARBA00005216"/>
    </source>
</evidence>
<dbReference type="NCBIfam" id="TIGR01327">
    <property type="entry name" value="PGDH"/>
    <property type="match status" value="1"/>
</dbReference>
<evidence type="ECO:0000256" key="8">
    <source>
        <dbReference type="ARBA" id="ARBA00022990"/>
    </source>
</evidence>
<dbReference type="Pfam" id="PF01842">
    <property type="entry name" value="ACT"/>
    <property type="match status" value="1"/>
</dbReference>
<comment type="catalytic activity">
    <reaction evidence="12">
        <text>(R)-2-hydroxyglutarate + NAD(+) = 2-oxoglutarate + NADH + H(+)</text>
        <dbReference type="Rhea" id="RHEA:49612"/>
        <dbReference type="ChEBI" id="CHEBI:15378"/>
        <dbReference type="ChEBI" id="CHEBI:15801"/>
        <dbReference type="ChEBI" id="CHEBI:16810"/>
        <dbReference type="ChEBI" id="CHEBI:57540"/>
        <dbReference type="ChEBI" id="CHEBI:57945"/>
        <dbReference type="EC" id="1.1.1.399"/>
    </reaction>
</comment>
<evidence type="ECO:0000259" key="15">
    <source>
        <dbReference type="PROSITE" id="PS51671"/>
    </source>
</evidence>
<gene>
    <name evidence="16" type="ORF">C7B45_12495</name>
</gene>
<dbReference type="InterPro" id="IPR029753">
    <property type="entry name" value="D-isomer_DH_CS"/>
</dbReference>
<dbReference type="EMBL" id="PXYV01000044">
    <property type="protein sequence ID" value="PSR21049.1"/>
    <property type="molecule type" value="Genomic_DNA"/>
</dbReference>
<dbReference type="SUPFAM" id="SSF52283">
    <property type="entry name" value="Formate/glycerate dehydrogenase catalytic domain-like"/>
    <property type="match status" value="1"/>
</dbReference>
<dbReference type="SUPFAM" id="SSF143548">
    <property type="entry name" value="Serine metabolism enzymes domain"/>
    <property type="match status" value="1"/>
</dbReference>
<dbReference type="GO" id="GO:0004617">
    <property type="term" value="F:phosphoglycerate dehydrogenase activity"/>
    <property type="evidence" value="ECO:0007669"/>
    <property type="project" value="UniProtKB-UniRule"/>
</dbReference>
<dbReference type="InterPro" id="IPR036291">
    <property type="entry name" value="NAD(P)-bd_dom_sf"/>
</dbReference>
<keyword evidence="6" id="KW-0597">Phosphoprotein</keyword>
<organism evidence="16 17">
    <name type="scientific">Sulfobacillus acidophilus</name>
    <dbReference type="NCBI Taxonomy" id="53633"/>
    <lineage>
        <taxon>Bacteria</taxon>
        <taxon>Bacillati</taxon>
        <taxon>Bacillota</taxon>
        <taxon>Clostridia</taxon>
        <taxon>Eubacteriales</taxon>
        <taxon>Clostridiales Family XVII. Incertae Sedis</taxon>
        <taxon>Sulfobacillus</taxon>
    </lineage>
</organism>
<proteinExistence type="inferred from homology"/>
<keyword evidence="11 14" id="KW-0718">Serine biosynthesis</keyword>
<evidence type="ECO:0000256" key="14">
    <source>
        <dbReference type="RuleBase" id="RU363003"/>
    </source>
</evidence>
<dbReference type="InterPro" id="IPR006140">
    <property type="entry name" value="D-isomer_DH_NAD-bd"/>
</dbReference>
<dbReference type="GO" id="GO:0051287">
    <property type="term" value="F:NAD binding"/>
    <property type="evidence" value="ECO:0007669"/>
    <property type="project" value="UniProtKB-UniRule"/>
</dbReference>